<evidence type="ECO:0000313" key="2">
    <source>
        <dbReference type="FlyBase" id="FBgn0004687"/>
    </source>
</evidence>
<evidence type="ECO:0000313" key="1">
    <source>
        <dbReference type="EMBL" id="AAL25494.1"/>
    </source>
</evidence>
<protein>
    <submittedName>
        <fullName evidence="1">SD02241p</fullName>
    </submittedName>
</protein>
<dbReference type="AlphaFoldDB" id="Q95SW7"/>
<proteinExistence type="evidence at transcript level"/>
<dbReference type="OrthoDB" id="5959761at2759"/>
<dbReference type="AGR" id="FB:FBgn0004687"/>
<dbReference type="EMBL" id="AY060455">
    <property type="protein sequence ID" value="AAL25494.1"/>
    <property type="molecule type" value="mRNA"/>
</dbReference>
<name>Q95SW7_DROME</name>
<reference evidence="1" key="1">
    <citation type="submission" date="2001-10" db="EMBL/GenBank/DDBJ databases">
        <authorList>
            <person name="Stapleton M."/>
            <person name="Brokstein P."/>
            <person name="Hong L."/>
            <person name="Agbayani A."/>
            <person name="Carlson J."/>
            <person name="Champe M."/>
            <person name="Chavez C."/>
            <person name="Dorsett V."/>
            <person name="Farfan D."/>
            <person name="Frise E."/>
            <person name="George R."/>
            <person name="Gonzalez M."/>
            <person name="Guarin H."/>
            <person name="Li P."/>
            <person name="Liao G."/>
            <person name="Miranda A."/>
            <person name="Mungall C.J."/>
            <person name="Nunoo J."/>
            <person name="Pacleb J."/>
            <person name="Paragas V."/>
            <person name="Park S."/>
            <person name="Phouanenavong S."/>
            <person name="Wan K."/>
            <person name="Yu C."/>
            <person name="Lewis S.E."/>
            <person name="Rubin G.M."/>
            <person name="Celniker S."/>
        </authorList>
    </citation>
    <scope>NUCLEOTIDE SEQUENCE</scope>
</reference>
<accession>Q95SW7</accession>
<dbReference type="FlyBase" id="FBgn0004687">
    <property type="gene designation" value="Mlc-c"/>
</dbReference>
<sequence length="40" mass="4542">MEGTKARVSRKSISKLKLICVGGVCPYLNAHFEVLHVYFF</sequence>
<gene>
    <name evidence="1 2" type="primary">Mlc-c</name>
    <name evidence="2" type="ORF">CG3201</name>
</gene>
<organism evidence="1">
    <name type="scientific">Drosophila melanogaster</name>
    <name type="common">Fruit fly</name>
    <dbReference type="NCBI Taxonomy" id="7227"/>
    <lineage>
        <taxon>Eukaryota</taxon>
        <taxon>Metazoa</taxon>
        <taxon>Ecdysozoa</taxon>
        <taxon>Arthropoda</taxon>
        <taxon>Hexapoda</taxon>
        <taxon>Insecta</taxon>
        <taxon>Pterygota</taxon>
        <taxon>Neoptera</taxon>
        <taxon>Endopterygota</taxon>
        <taxon>Diptera</taxon>
        <taxon>Brachycera</taxon>
        <taxon>Muscomorpha</taxon>
        <taxon>Ephydroidea</taxon>
        <taxon>Drosophilidae</taxon>
        <taxon>Drosophila</taxon>
        <taxon>Sophophora</taxon>
    </lineage>
</organism>